<evidence type="ECO:0000256" key="1">
    <source>
        <dbReference type="SAM" id="SignalP"/>
    </source>
</evidence>
<proteinExistence type="predicted"/>
<evidence type="ECO:0000313" key="3">
    <source>
        <dbReference type="Proteomes" id="UP001229355"/>
    </source>
</evidence>
<organism evidence="2 3">
    <name type="scientific">Sinorhizobium garamanticum</name>
    <dbReference type="NCBI Taxonomy" id="680247"/>
    <lineage>
        <taxon>Bacteria</taxon>
        <taxon>Pseudomonadati</taxon>
        <taxon>Pseudomonadota</taxon>
        <taxon>Alphaproteobacteria</taxon>
        <taxon>Hyphomicrobiales</taxon>
        <taxon>Rhizobiaceae</taxon>
        <taxon>Sinorhizobium/Ensifer group</taxon>
        <taxon>Sinorhizobium</taxon>
    </lineage>
</organism>
<accession>A0ABY8D8D4</accession>
<name>A0ABY8D8D4_9HYPH</name>
<gene>
    <name evidence="2" type="ORF">PZN02_002396</name>
</gene>
<sequence>MKKFLVNAAVAAVIGLTGLAGAATTASAESLIFQFGSPRGVDVQYRDYDRYDRYSDEGDWRRDRPRWGGERRGRCDRWLAVEKARDLGLRRAHVANVARRKVIVEGRRHGYREAIIFANVRGCPVIGRW</sequence>
<keyword evidence="1" id="KW-0732">Signal</keyword>
<protein>
    <submittedName>
        <fullName evidence="2">Uncharacterized protein</fullName>
    </submittedName>
</protein>
<evidence type="ECO:0000313" key="2">
    <source>
        <dbReference type="EMBL" id="WEX86138.1"/>
    </source>
</evidence>
<keyword evidence="3" id="KW-1185">Reference proteome</keyword>
<dbReference type="RefSeq" id="WP_280658215.1">
    <property type="nucleotide sequence ID" value="NZ_CP120373.1"/>
</dbReference>
<feature type="signal peptide" evidence="1">
    <location>
        <begin position="1"/>
        <end position="22"/>
    </location>
</feature>
<reference evidence="2 3" key="1">
    <citation type="submission" date="2023-03" db="EMBL/GenBank/DDBJ databases">
        <authorList>
            <person name="Kaur S."/>
            <person name="Espinosa-Saiz D."/>
            <person name="Velazquez E."/>
            <person name="Menendez E."/>
            <person name="diCenzo G.C."/>
        </authorList>
    </citation>
    <scope>NUCLEOTIDE SEQUENCE [LARGE SCALE GENOMIC DNA]</scope>
    <source>
        <strain evidence="2 3">LMG 24692</strain>
    </source>
</reference>
<dbReference type="Proteomes" id="UP001229355">
    <property type="component" value="Chromosome 1"/>
</dbReference>
<dbReference type="EMBL" id="CP120373">
    <property type="protein sequence ID" value="WEX86138.1"/>
    <property type="molecule type" value="Genomic_DNA"/>
</dbReference>
<feature type="chain" id="PRO_5046841250" evidence="1">
    <location>
        <begin position="23"/>
        <end position="129"/>
    </location>
</feature>